<comment type="caution">
    <text evidence="1">The sequence shown here is derived from an EMBL/GenBank/DDBJ whole genome shotgun (WGS) entry which is preliminary data.</text>
</comment>
<dbReference type="SUPFAM" id="SSF48452">
    <property type="entry name" value="TPR-like"/>
    <property type="match status" value="1"/>
</dbReference>
<sequence length="463" mass="53740">MFLKTFTIFLLLYSSIFIFCKVSHANEHIPKESKCLNETIHNGENIDNLTGERIKKFHANKEFTKEHLRELEKGMRLELDGASFQALFSRYVTACMQLKEHKRGKEFFLTLAGGNQTSPHALTAKGIITYGWRAERVMRNGLKKIDKAISLDKKAFFPRLCRATYLSYLPEEFMAAIKEFSILIETERDNPSNLYDVYSNLARIYGEHGHYDMVVYINEKLQEVQNQINKKIDYTHADETSLDKNKNYNEIIQLPARPVPARKTIAGWRLAYPWGQMAGRLYPIMNNTNTKKGTSAKDRHLNEHLAILERNMKRKIDDAIFGDIYTRYTLLVWQYGETKRAINFFEVLAKRHSQSPNALAALGTVTYGWRGQMVLQEGLDCIERAIELNGDNFFSKISHATFIAYFPNGFVKSMYEFSILRQTEEDSPQRLNLIKYRINHICTQHGHDGILTEYVEPVIKHRL</sequence>
<proteinExistence type="predicted"/>
<dbReference type="EMBL" id="MAYW01000038">
    <property type="protein sequence ID" value="ODS33093.1"/>
    <property type="molecule type" value="Genomic_DNA"/>
</dbReference>
<name>A0A1E3XBW1_9BACT</name>
<dbReference type="InterPro" id="IPR011990">
    <property type="entry name" value="TPR-like_helical_dom_sf"/>
</dbReference>
<gene>
    <name evidence="1" type="ORF">SCARUB_01792</name>
</gene>
<organism evidence="1 2">
    <name type="scientific">Candidatus Scalindua rubra</name>
    <dbReference type="NCBI Taxonomy" id="1872076"/>
    <lineage>
        <taxon>Bacteria</taxon>
        <taxon>Pseudomonadati</taxon>
        <taxon>Planctomycetota</taxon>
        <taxon>Candidatus Brocadiia</taxon>
        <taxon>Candidatus Brocadiales</taxon>
        <taxon>Candidatus Scalinduaceae</taxon>
        <taxon>Candidatus Scalindua</taxon>
    </lineage>
</organism>
<dbReference type="Proteomes" id="UP000094056">
    <property type="component" value="Unassembled WGS sequence"/>
</dbReference>
<accession>A0A1E3XBW1</accession>
<reference evidence="1 2" key="1">
    <citation type="submission" date="2016-07" db="EMBL/GenBank/DDBJ databases">
        <title>Draft genome of Scalindua rubra, obtained from a brine-seawater interface in the Red Sea, sheds light on salt adaptation in anammox bacteria.</title>
        <authorList>
            <person name="Speth D.R."/>
            <person name="Lagkouvardos I."/>
            <person name="Wang Y."/>
            <person name="Qian P.-Y."/>
            <person name="Dutilh B.E."/>
            <person name="Jetten M.S."/>
        </authorList>
    </citation>
    <scope>NUCLEOTIDE SEQUENCE [LARGE SCALE GENOMIC DNA]</scope>
    <source>
        <strain evidence="1">BSI-1</strain>
    </source>
</reference>
<evidence type="ECO:0008006" key="3">
    <source>
        <dbReference type="Google" id="ProtNLM"/>
    </source>
</evidence>
<evidence type="ECO:0000313" key="2">
    <source>
        <dbReference type="Proteomes" id="UP000094056"/>
    </source>
</evidence>
<protein>
    <recommendedName>
        <fullName evidence="3">Tetratricopeptide repeat protein</fullName>
    </recommendedName>
</protein>
<evidence type="ECO:0000313" key="1">
    <source>
        <dbReference type="EMBL" id="ODS33093.1"/>
    </source>
</evidence>
<dbReference type="AlphaFoldDB" id="A0A1E3XBW1"/>